<dbReference type="CDD" id="cd02440">
    <property type="entry name" value="AdoMet_MTases"/>
    <property type="match status" value="1"/>
</dbReference>
<dbReference type="Gene3D" id="3.40.50.150">
    <property type="entry name" value="Vaccinia Virus protein VP39"/>
    <property type="match status" value="1"/>
</dbReference>
<dbReference type="AlphaFoldDB" id="A0A941ES73"/>
<dbReference type="Pfam" id="PF08241">
    <property type="entry name" value="Methyltransf_11"/>
    <property type="match status" value="1"/>
</dbReference>
<dbReference type="InterPro" id="IPR013216">
    <property type="entry name" value="Methyltransf_11"/>
</dbReference>
<protein>
    <submittedName>
        <fullName evidence="2">Methyltransferase domain-containing protein</fullName>
    </submittedName>
</protein>
<reference evidence="2" key="1">
    <citation type="submission" date="2021-04" db="EMBL/GenBank/DDBJ databases">
        <title>Genome based classification of Actinospica acidithermotolerans sp. nov., an actinobacterium isolated from an Indonesian hot spring.</title>
        <authorList>
            <person name="Kusuma A.B."/>
            <person name="Putra K.E."/>
            <person name="Nafisah S."/>
            <person name="Loh J."/>
            <person name="Nouioui I."/>
            <person name="Goodfellow M."/>
        </authorList>
    </citation>
    <scope>NUCLEOTIDE SEQUENCE</scope>
    <source>
        <strain evidence="2">CSCA 57</strain>
    </source>
</reference>
<sequence length="239" mass="24439">MALERTHPGTSARTGVVWEVLSAGLAERSARTGSGELAVVDLGGGTGGFAVPLARLGHRVTVVDPSPDALAALERRAAEAGVSERVRAVQGDLGGVLDAVDAECADAVLCHGVLEVADDPAEGMSAAGRVLRPGGIASVLAANRDALVVARALGGNVAGALAALREPVRRRFTEDALVELVRQAGLAVASRHGVRLFADLVPSAEPDDPDLLALEVLTAGRPEFRALATQVHVLAARPE</sequence>
<dbReference type="RefSeq" id="WP_212530695.1">
    <property type="nucleotide sequence ID" value="NZ_JAGSOG010000131.1"/>
</dbReference>
<evidence type="ECO:0000313" key="2">
    <source>
        <dbReference type="EMBL" id="MBR7836213.1"/>
    </source>
</evidence>
<dbReference type="EMBL" id="JAGSOG010000131">
    <property type="protein sequence ID" value="MBR7836213.1"/>
    <property type="molecule type" value="Genomic_DNA"/>
</dbReference>
<accession>A0A941ES73</accession>
<keyword evidence="3" id="KW-1185">Reference proteome</keyword>
<gene>
    <name evidence="2" type="ORF">KDL01_23245</name>
</gene>
<dbReference type="InterPro" id="IPR029063">
    <property type="entry name" value="SAM-dependent_MTases_sf"/>
</dbReference>
<dbReference type="GO" id="GO:0032259">
    <property type="term" value="P:methylation"/>
    <property type="evidence" value="ECO:0007669"/>
    <property type="project" value="UniProtKB-KW"/>
</dbReference>
<comment type="caution">
    <text evidence="2">The sequence shown here is derived from an EMBL/GenBank/DDBJ whole genome shotgun (WGS) entry which is preliminary data.</text>
</comment>
<proteinExistence type="predicted"/>
<dbReference type="GO" id="GO:0008757">
    <property type="term" value="F:S-adenosylmethionine-dependent methyltransferase activity"/>
    <property type="evidence" value="ECO:0007669"/>
    <property type="project" value="InterPro"/>
</dbReference>
<dbReference type="Proteomes" id="UP000675781">
    <property type="component" value="Unassembled WGS sequence"/>
</dbReference>
<keyword evidence="2" id="KW-0808">Transferase</keyword>
<name>A0A941ES73_9ACTN</name>
<feature type="domain" description="Methyltransferase type 11" evidence="1">
    <location>
        <begin position="40"/>
        <end position="137"/>
    </location>
</feature>
<evidence type="ECO:0000259" key="1">
    <source>
        <dbReference type="Pfam" id="PF08241"/>
    </source>
</evidence>
<evidence type="ECO:0000313" key="3">
    <source>
        <dbReference type="Proteomes" id="UP000675781"/>
    </source>
</evidence>
<organism evidence="2 3">
    <name type="scientific">Actinospica durhamensis</name>
    <dbReference type="NCBI Taxonomy" id="1508375"/>
    <lineage>
        <taxon>Bacteria</taxon>
        <taxon>Bacillati</taxon>
        <taxon>Actinomycetota</taxon>
        <taxon>Actinomycetes</taxon>
        <taxon>Catenulisporales</taxon>
        <taxon>Actinospicaceae</taxon>
        <taxon>Actinospica</taxon>
    </lineage>
</organism>
<keyword evidence="2" id="KW-0489">Methyltransferase</keyword>
<dbReference type="SUPFAM" id="SSF53335">
    <property type="entry name" value="S-adenosyl-L-methionine-dependent methyltransferases"/>
    <property type="match status" value="1"/>
</dbReference>